<evidence type="ECO:0000313" key="2">
    <source>
        <dbReference type="EMBL" id="GES74518.1"/>
    </source>
</evidence>
<name>A0A8H3KV26_9GLOM</name>
<keyword evidence="2" id="KW-0418">Kinase</keyword>
<organism evidence="2 3">
    <name type="scientific">Rhizophagus clarus</name>
    <dbReference type="NCBI Taxonomy" id="94130"/>
    <lineage>
        <taxon>Eukaryota</taxon>
        <taxon>Fungi</taxon>
        <taxon>Fungi incertae sedis</taxon>
        <taxon>Mucoromycota</taxon>
        <taxon>Glomeromycotina</taxon>
        <taxon>Glomeromycetes</taxon>
        <taxon>Glomerales</taxon>
        <taxon>Glomeraceae</taxon>
        <taxon>Rhizophagus</taxon>
    </lineage>
</organism>
<keyword evidence="1" id="KW-0067">ATP-binding</keyword>
<dbReference type="AlphaFoldDB" id="A0A8H3KV26"/>
<reference evidence="2" key="1">
    <citation type="submission" date="2019-10" db="EMBL/GenBank/DDBJ databases">
        <title>Conservation and host-specific expression of non-tandemly repeated heterogenous ribosome RNA gene in arbuscular mycorrhizal fungi.</title>
        <authorList>
            <person name="Maeda T."/>
            <person name="Kobayashi Y."/>
            <person name="Nakagawa T."/>
            <person name="Ezawa T."/>
            <person name="Yamaguchi K."/>
            <person name="Bino T."/>
            <person name="Nishimoto Y."/>
            <person name="Shigenobu S."/>
            <person name="Kawaguchi M."/>
        </authorList>
    </citation>
    <scope>NUCLEOTIDE SEQUENCE</scope>
    <source>
        <strain evidence="2">HR1</strain>
    </source>
</reference>
<gene>
    <name evidence="2" type="ORF">RCL2_000199500</name>
</gene>
<dbReference type="InterPro" id="IPR017441">
    <property type="entry name" value="Protein_kinase_ATP_BS"/>
</dbReference>
<dbReference type="OrthoDB" id="10369212at2759"/>
<dbReference type="InterPro" id="IPR011009">
    <property type="entry name" value="Kinase-like_dom_sf"/>
</dbReference>
<protein>
    <submittedName>
        <fullName evidence="2">Kinase-like domain-containing protein</fullName>
    </submittedName>
</protein>
<dbReference type="GO" id="GO:0005524">
    <property type="term" value="F:ATP binding"/>
    <property type="evidence" value="ECO:0007669"/>
    <property type="project" value="UniProtKB-UniRule"/>
</dbReference>
<dbReference type="PROSITE" id="PS00107">
    <property type="entry name" value="PROTEIN_KINASE_ATP"/>
    <property type="match status" value="1"/>
</dbReference>
<dbReference type="GO" id="GO:0016301">
    <property type="term" value="F:kinase activity"/>
    <property type="evidence" value="ECO:0007669"/>
    <property type="project" value="UniProtKB-KW"/>
</dbReference>
<keyword evidence="2" id="KW-0808">Transferase</keyword>
<keyword evidence="1" id="KW-0547">Nucleotide-binding</keyword>
<feature type="binding site" evidence="1">
    <location>
        <position position="108"/>
    </location>
    <ligand>
        <name>ATP</name>
        <dbReference type="ChEBI" id="CHEBI:30616"/>
    </ligand>
</feature>
<evidence type="ECO:0000256" key="1">
    <source>
        <dbReference type="PROSITE-ProRule" id="PRU10141"/>
    </source>
</evidence>
<dbReference type="SUPFAM" id="SSF56112">
    <property type="entry name" value="Protein kinase-like (PK-like)"/>
    <property type="match status" value="1"/>
</dbReference>
<evidence type="ECO:0000313" key="3">
    <source>
        <dbReference type="Proteomes" id="UP000615446"/>
    </source>
</evidence>
<dbReference type="Proteomes" id="UP000615446">
    <property type="component" value="Unassembled WGS sequence"/>
</dbReference>
<dbReference type="EMBL" id="BLAL01000012">
    <property type="protein sequence ID" value="GES74518.1"/>
    <property type="molecule type" value="Genomic_DNA"/>
</dbReference>
<sequence length="172" mass="20173">MEIVFNHKNCSYCNNFFTEESWCKECDPCRVMEGWTSGNPDIDKFIKDTIRKEYRLEYDTYYDTYSYDFLEWVPFNRFTDIKEIGEGGFAKVYSANWIDGNEIRAAFKEADKEIPNILTSYEKNPDAVYTSRVFNFSNMLSRPVNSSIITSYINEESNEAPDSQLVNLEIPN</sequence>
<comment type="caution">
    <text evidence="2">The sequence shown here is derived from an EMBL/GenBank/DDBJ whole genome shotgun (WGS) entry which is preliminary data.</text>
</comment>
<proteinExistence type="predicted"/>
<accession>A0A8H3KV26</accession>
<dbReference type="Gene3D" id="3.30.200.20">
    <property type="entry name" value="Phosphorylase Kinase, domain 1"/>
    <property type="match status" value="1"/>
</dbReference>